<feature type="domain" description="Knr4/Smi1-like" evidence="1">
    <location>
        <begin position="52"/>
        <end position="185"/>
    </location>
</feature>
<dbReference type="InterPro" id="IPR018958">
    <property type="entry name" value="Knr4/Smi1-like_dom"/>
</dbReference>
<organism evidence="2 3">
    <name type="scientific">Actinopolyspora mortivallis</name>
    <dbReference type="NCBI Taxonomy" id="33906"/>
    <lineage>
        <taxon>Bacteria</taxon>
        <taxon>Bacillati</taxon>
        <taxon>Actinomycetota</taxon>
        <taxon>Actinomycetes</taxon>
        <taxon>Actinopolysporales</taxon>
        <taxon>Actinopolysporaceae</taxon>
        <taxon>Actinopolyspora</taxon>
    </lineage>
</organism>
<sequence>MFDRGNMRVVSYEAADPRNALFSGERIRSCSVYEEGTLMLSCVGRLKRLLPPPEEAAGAVDWNVVEESLGVRLPSDYKEFTEVYGGGTILDYFILCLMVPNVGGSIEWWEEEMWNLRHFPDEIPRGYVIDQGSVNLLPWALTIDGDFCYLWMEPRQEPDRWWVVTRTRDMDWSVFEGSMVEFLEEVVAGRRRELWMPRDFPGEEPWFKTTAQYLAERHPE</sequence>
<comment type="caution">
    <text evidence="2">The sequence shown here is derived from an EMBL/GenBank/DDBJ whole genome shotgun (WGS) entry which is preliminary data.</text>
</comment>
<dbReference type="Pfam" id="PF14568">
    <property type="entry name" value="SUKH_6"/>
    <property type="match status" value="1"/>
</dbReference>
<dbReference type="AlphaFoldDB" id="A0A2T0H058"/>
<dbReference type="SMART" id="SM00860">
    <property type="entry name" value="SMI1_KNR4"/>
    <property type="match status" value="1"/>
</dbReference>
<name>A0A2T0H058_ACTMO</name>
<gene>
    <name evidence="2" type="ORF">CEP50_02555</name>
</gene>
<accession>A0A2T0H058</accession>
<dbReference type="InterPro" id="IPR037883">
    <property type="entry name" value="Knr4/Smi1-like_sf"/>
</dbReference>
<protein>
    <recommendedName>
        <fullName evidence="1">Knr4/Smi1-like domain-containing protein</fullName>
    </recommendedName>
</protein>
<dbReference type="SUPFAM" id="SSF160631">
    <property type="entry name" value="SMI1/KNR4-like"/>
    <property type="match status" value="1"/>
</dbReference>
<dbReference type="Proteomes" id="UP000239352">
    <property type="component" value="Unassembled WGS sequence"/>
</dbReference>
<keyword evidence="3" id="KW-1185">Reference proteome</keyword>
<dbReference type="InParanoid" id="A0A2T0H058"/>
<evidence type="ECO:0000259" key="1">
    <source>
        <dbReference type="SMART" id="SM00860"/>
    </source>
</evidence>
<evidence type="ECO:0000313" key="2">
    <source>
        <dbReference type="EMBL" id="PRW64739.1"/>
    </source>
</evidence>
<proteinExistence type="predicted"/>
<evidence type="ECO:0000313" key="3">
    <source>
        <dbReference type="Proteomes" id="UP000239352"/>
    </source>
</evidence>
<dbReference type="Gene3D" id="3.40.1580.10">
    <property type="entry name" value="SMI1/KNR4-like"/>
    <property type="match status" value="1"/>
</dbReference>
<reference evidence="2 3" key="1">
    <citation type="submission" date="2018-03" db="EMBL/GenBank/DDBJ databases">
        <title>Actinopolyspora mortivallis from Sahara, screening for active biomolecules.</title>
        <authorList>
            <person name="Selama O."/>
            <person name="Wellington E.M.H."/>
            <person name="Hacene H."/>
        </authorList>
    </citation>
    <scope>NUCLEOTIDE SEQUENCE [LARGE SCALE GENOMIC DNA]</scope>
    <source>
        <strain evidence="2 3">M5A</strain>
    </source>
</reference>
<dbReference type="EMBL" id="PVSR01000002">
    <property type="protein sequence ID" value="PRW64739.1"/>
    <property type="molecule type" value="Genomic_DNA"/>
</dbReference>